<dbReference type="PRINTS" id="PR00344">
    <property type="entry name" value="BCTRLSENSOR"/>
</dbReference>
<accession>A0A9X1QVW2</accession>
<dbReference type="NCBIfam" id="TIGR00229">
    <property type="entry name" value="sensory_box"/>
    <property type="match status" value="1"/>
</dbReference>
<name>A0A9X1QVW2_9FLAO</name>
<evidence type="ECO:0000259" key="6">
    <source>
        <dbReference type="PROSITE" id="PS50109"/>
    </source>
</evidence>
<dbReference type="InterPro" id="IPR000014">
    <property type="entry name" value="PAS"/>
</dbReference>
<proteinExistence type="predicted"/>
<dbReference type="Pfam" id="PF00512">
    <property type="entry name" value="HisKA"/>
    <property type="match status" value="1"/>
</dbReference>
<sequence>MKKVGDNKYNQFYEMLLKAPSAVGMVKGENHVYEMVNPLYLQLMGRKDVIGKTVAEVFPEMEEQGIIAQLDRVYQTGETYNGKERLIKVANKDTGGYADFYLDYVYQPYIDNDGLIAGVFFFINDRTEQVTTKKKIEKSESQYRRIVETAQEGIWLLDEFGRTTFVNKKLCEILEYSEVEMLGKKNSFFMDEASKRQALKALERRKRGVAESLEYKFISKSGKKILTKVAANPIFDDAENFKGSLGMVSDITEKKHLEELLEKSNRLARIGSWEIDVEKNTVYWSDITKEIREAPANFIPDLSTGIGFFTEGINQKIIAQRVKECMENGTPWDEELQFKTFKGNLKWVRTIGEAVFTNGKCSKIYGCFQDITERKNAVNKIFRSEAKLKVAQTIAQVGSWEVDIFTNTHTWSDEIYRILGMDKSVVPSAETFLDFVHPDDRPMASKRVAEAFAKHQDSSFYFQFYKENDELGYGLTEWRFEFDKAGNPLYISGILRDLTKEKKAENERLKMISDLHQRNNDLEQFSYIVSHNLRSPVANIIGLTEELKDESHSAEVKKILGEALISDAHRLENVIGDLNTILQTKTEITERKELVIFSDLTHDIELSISNLIQKEEVAITTDFSAIDEFNTIKSYLQSIFYNLISNSIKFRQPTVRPLIEISSQLSKNKLILTFKDNGSGIDLEKKGDEVFGLYKRFHADREGKGMGLYMVKTQVETLGGKISVASKVNSGTVFTVEFEHDA</sequence>
<evidence type="ECO:0000256" key="3">
    <source>
        <dbReference type="ARBA" id="ARBA00022553"/>
    </source>
</evidence>
<dbReference type="Proteomes" id="UP001139461">
    <property type="component" value="Unassembled WGS sequence"/>
</dbReference>
<dbReference type="PANTHER" id="PTHR43304:SF1">
    <property type="entry name" value="PAC DOMAIN-CONTAINING PROTEIN"/>
    <property type="match status" value="1"/>
</dbReference>
<comment type="catalytic activity">
    <reaction evidence="1">
        <text>ATP + protein L-histidine = ADP + protein N-phospho-L-histidine.</text>
        <dbReference type="EC" id="2.7.13.3"/>
    </reaction>
</comment>
<dbReference type="Pfam" id="PF08448">
    <property type="entry name" value="PAS_4"/>
    <property type="match status" value="1"/>
</dbReference>
<dbReference type="CDD" id="cd00130">
    <property type="entry name" value="PAS"/>
    <property type="match status" value="2"/>
</dbReference>
<dbReference type="InterPro" id="IPR013655">
    <property type="entry name" value="PAS_fold_3"/>
</dbReference>
<dbReference type="InterPro" id="IPR003661">
    <property type="entry name" value="HisK_dim/P_dom"/>
</dbReference>
<dbReference type="SMART" id="SM00091">
    <property type="entry name" value="PAS"/>
    <property type="match status" value="3"/>
</dbReference>
<protein>
    <recommendedName>
        <fullName evidence="2">histidine kinase</fullName>
        <ecNumber evidence="2">2.7.13.3</ecNumber>
    </recommendedName>
</protein>
<dbReference type="CDD" id="cd00082">
    <property type="entry name" value="HisKA"/>
    <property type="match status" value="1"/>
</dbReference>
<feature type="domain" description="PAC" evidence="8">
    <location>
        <begin position="211"/>
        <end position="263"/>
    </location>
</feature>
<dbReference type="Gene3D" id="3.30.450.20">
    <property type="entry name" value="PAS domain"/>
    <property type="match status" value="4"/>
</dbReference>
<evidence type="ECO:0000256" key="1">
    <source>
        <dbReference type="ARBA" id="ARBA00000085"/>
    </source>
</evidence>
<evidence type="ECO:0000256" key="2">
    <source>
        <dbReference type="ARBA" id="ARBA00012438"/>
    </source>
</evidence>
<evidence type="ECO:0000313" key="9">
    <source>
        <dbReference type="EMBL" id="MCG2419858.1"/>
    </source>
</evidence>
<dbReference type="Gene3D" id="1.10.287.130">
    <property type="match status" value="1"/>
</dbReference>
<dbReference type="EMBL" id="JAIRBA010000027">
    <property type="protein sequence ID" value="MCG2419858.1"/>
    <property type="molecule type" value="Genomic_DNA"/>
</dbReference>
<dbReference type="PROSITE" id="PS50113">
    <property type="entry name" value="PAC"/>
    <property type="match status" value="1"/>
</dbReference>
<comment type="caution">
    <text evidence="9">The sequence shown here is derived from an EMBL/GenBank/DDBJ whole genome shotgun (WGS) entry which is preliminary data.</text>
</comment>
<dbReference type="InterPro" id="IPR003594">
    <property type="entry name" value="HATPase_dom"/>
</dbReference>
<dbReference type="InterPro" id="IPR013767">
    <property type="entry name" value="PAS_fold"/>
</dbReference>
<dbReference type="InterPro" id="IPR035965">
    <property type="entry name" value="PAS-like_dom_sf"/>
</dbReference>
<dbReference type="Pfam" id="PF08447">
    <property type="entry name" value="PAS_3"/>
    <property type="match status" value="1"/>
</dbReference>
<keyword evidence="10" id="KW-1185">Reference proteome</keyword>
<evidence type="ECO:0000256" key="4">
    <source>
        <dbReference type="ARBA" id="ARBA00022679"/>
    </source>
</evidence>
<dbReference type="InterPro" id="IPR001610">
    <property type="entry name" value="PAC"/>
</dbReference>
<evidence type="ECO:0000313" key="10">
    <source>
        <dbReference type="Proteomes" id="UP001139461"/>
    </source>
</evidence>
<evidence type="ECO:0000256" key="5">
    <source>
        <dbReference type="ARBA" id="ARBA00022777"/>
    </source>
</evidence>
<dbReference type="GO" id="GO:0006355">
    <property type="term" value="P:regulation of DNA-templated transcription"/>
    <property type="evidence" value="ECO:0007669"/>
    <property type="project" value="InterPro"/>
</dbReference>
<dbReference type="Gene3D" id="3.30.565.10">
    <property type="entry name" value="Histidine kinase-like ATPase, C-terminal domain"/>
    <property type="match status" value="1"/>
</dbReference>
<keyword evidence="4" id="KW-0808">Transferase</keyword>
<dbReference type="SUPFAM" id="SSF47384">
    <property type="entry name" value="Homodimeric domain of signal transducing histidine kinase"/>
    <property type="match status" value="1"/>
</dbReference>
<dbReference type="RefSeq" id="WP_237603643.1">
    <property type="nucleotide sequence ID" value="NZ_JAIRBA010000027.1"/>
</dbReference>
<dbReference type="InterPro" id="IPR036097">
    <property type="entry name" value="HisK_dim/P_sf"/>
</dbReference>
<dbReference type="SMART" id="SM00086">
    <property type="entry name" value="PAC"/>
    <property type="match status" value="3"/>
</dbReference>
<dbReference type="Pfam" id="PF02518">
    <property type="entry name" value="HATPase_c"/>
    <property type="match status" value="1"/>
</dbReference>
<dbReference type="InterPro" id="IPR052162">
    <property type="entry name" value="Sensor_kinase/Photoreceptor"/>
</dbReference>
<dbReference type="PANTHER" id="PTHR43304">
    <property type="entry name" value="PHYTOCHROME-LIKE PROTEIN CPH1"/>
    <property type="match status" value="1"/>
</dbReference>
<reference evidence="9" key="1">
    <citation type="submission" date="2021-09" db="EMBL/GenBank/DDBJ databases">
        <title>Genome of Aequorivita sp. strain F47161.</title>
        <authorList>
            <person name="Wang Y."/>
        </authorList>
    </citation>
    <scope>NUCLEOTIDE SEQUENCE</scope>
    <source>
        <strain evidence="9">F47161</strain>
    </source>
</reference>
<dbReference type="SUPFAM" id="SSF55874">
    <property type="entry name" value="ATPase domain of HSP90 chaperone/DNA topoisomerase II/histidine kinase"/>
    <property type="match status" value="1"/>
</dbReference>
<keyword evidence="3" id="KW-0597">Phosphoprotein</keyword>
<dbReference type="Pfam" id="PF13426">
    <property type="entry name" value="PAS_9"/>
    <property type="match status" value="1"/>
</dbReference>
<dbReference type="AlphaFoldDB" id="A0A9X1QVW2"/>
<keyword evidence="5" id="KW-0418">Kinase</keyword>
<dbReference type="InterPro" id="IPR013656">
    <property type="entry name" value="PAS_4"/>
</dbReference>
<dbReference type="PROSITE" id="PS50112">
    <property type="entry name" value="PAS"/>
    <property type="match status" value="2"/>
</dbReference>
<dbReference type="EC" id="2.7.13.3" evidence="2"/>
<dbReference type="SMART" id="SM00387">
    <property type="entry name" value="HATPase_c"/>
    <property type="match status" value="1"/>
</dbReference>
<dbReference type="PROSITE" id="PS50109">
    <property type="entry name" value="HIS_KIN"/>
    <property type="match status" value="1"/>
</dbReference>
<evidence type="ECO:0000259" key="7">
    <source>
        <dbReference type="PROSITE" id="PS50112"/>
    </source>
</evidence>
<organism evidence="9 10">
    <name type="scientific">Aequorivita vitellina</name>
    <dbReference type="NCBI Taxonomy" id="2874475"/>
    <lineage>
        <taxon>Bacteria</taxon>
        <taxon>Pseudomonadati</taxon>
        <taxon>Bacteroidota</taxon>
        <taxon>Flavobacteriia</taxon>
        <taxon>Flavobacteriales</taxon>
        <taxon>Flavobacteriaceae</taxon>
        <taxon>Aequorivita</taxon>
    </lineage>
</organism>
<dbReference type="InterPro" id="IPR036890">
    <property type="entry name" value="HATPase_C_sf"/>
</dbReference>
<dbReference type="SUPFAM" id="SSF55785">
    <property type="entry name" value="PYP-like sensor domain (PAS domain)"/>
    <property type="match status" value="4"/>
</dbReference>
<feature type="domain" description="Histidine kinase" evidence="6">
    <location>
        <begin position="528"/>
        <end position="742"/>
    </location>
</feature>
<dbReference type="Pfam" id="PF00989">
    <property type="entry name" value="PAS"/>
    <property type="match status" value="1"/>
</dbReference>
<feature type="domain" description="PAS" evidence="7">
    <location>
        <begin position="384"/>
        <end position="455"/>
    </location>
</feature>
<dbReference type="InterPro" id="IPR005467">
    <property type="entry name" value="His_kinase_dom"/>
</dbReference>
<dbReference type="InterPro" id="IPR004358">
    <property type="entry name" value="Sig_transdc_His_kin-like_C"/>
</dbReference>
<dbReference type="SMART" id="SM00388">
    <property type="entry name" value="HisKA"/>
    <property type="match status" value="1"/>
</dbReference>
<evidence type="ECO:0000259" key="8">
    <source>
        <dbReference type="PROSITE" id="PS50113"/>
    </source>
</evidence>
<dbReference type="InterPro" id="IPR000700">
    <property type="entry name" value="PAS-assoc_C"/>
</dbReference>
<dbReference type="GO" id="GO:0000155">
    <property type="term" value="F:phosphorelay sensor kinase activity"/>
    <property type="evidence" value="ECO:0007669"/>
    <property type="project" value="InterPro"/>
</dbReference>
<gene>
    <name evidence="9" type="ORF">K8089_12575</name>
</gene>
<feature type="domain" description="PAS" evidence="7">
    <location>
        <begin position="139"/>
        <end position="184"/>
    </location>
</feature>